<dbReference type="InterPro" id="IPR000504">
    <property type="entry name" value="RRM_dom"/>
</dbReference>
<feature type="compositionally biased region" description="Basic and acidic residues" evidence="1">
    <location>
        <begin position="371"/>
        <end position="382"/>
    </location>
</feature>
<dbReference type="Gene3D" id="3.10.590.10">
    <property type="entry name" value="ph1033 like domains"/>
    <property type="match status" value="1"/>
</dbReference>
<feature type="region of interest" description="Disordered" evidence="1">
    <location>
        <begin position="329"/>
        <end position="387"/>
    </location>
</feature>
<comment type="caution">
    <text evidence="3">The sequence shown here is derived from an EMBL/GenBank/DDBJ whole genome shotgun (WGS) entry which is preliminary data.</text>
</comment>
<accession>A0ABR2JAN7</accession>
<dbReference type="SUPFAM" id="SSF54928">
    <property type="entry name" value="RNA-binding domain, RBD"/>
    <property type="match status" value="1"/>
</dbReference>
<evidence type="ECO:0000313" key="4">
    <source>
        <dbReference type="Proteomes" id="UP001390339"/>
    </source>
</evidence>
<evidence type="ECO:0000256" key="1">
    <source>
        <dbReference type="SAM" id="MobiDB-lite"/>
    </source>
</evidence>
<dbReference type="Pfam" id="PF04146">
    <property type="entry name" value="YTH"/>
    <property type="match status" value="1"/>
</dbReference>
<reference evidence="3 4" key="1">
    <citation type="journal article" date="2024" name="IMA Fungus">
        <title>Apiospora arundinis, a panoply of carbohydrate-active enzymes and secondary metabolites.</title>
        <authorList>
            <person name="Sorensen T."/>
            <person name="Petersen C."/>
            <person name="Muurmann A.T."/>
            <person name="Christiansen J.V."/>
            <person name="Brundto M.L."/>
            <person name="Overgaard C.K."/>
            <person name="Boysen A.T."/>
            <person name="Wollenberg R.D."/>
            <person name="Larsen T.O."/>
            <person name="Sorensen J.L."/>
            <person name="Nielsen K.L."/>
            <person name="Sondergaard T.E."/>
        </authorList>
    </citation>
    <scope>NUCLEOTIDE SEQUENCE [LARGE SCALE GENOMIC DNA]</scope>
    <source>
        <strain evidence="3 4">AAU 773</strain>
    </source>
</reference>
<protein>
    <recommendedName>
        <fullName evidence="2">YTH domain-containing protein</fullName>
    </recommendedName>
</protein>
<feature type="domain" description="YTH" evidence="2">
    <location>
        <begin position="393"/>
        <end position="596"/>
    </location>
</feature>
<feature type="region of interest" description="Disordered" evidence="1">
    <location>
        <begin position="1"/>
        <end position="53"/>
    </location>
</feature>
<feature type="compositionally biased region" description="Polar residues" evidence="1">
    <location>
        <begin position="34"/>
        <end position="53"/>
    </location>
</feature>
<feature type="region of interest" description="Disordered" evidence="1">
    <location>
        <begin position="509"/>
        <end position="544"/>
    </location>
</feature>
<dbReference type="InterPro" id="IPR035979">
    <property type="entry name" value="RBD_domain_sf"/>
</dbReference>
<dbReference type="InterPro" id="IPR007275">
    <property type="entry name" value="YTH_domain"/>
</dbReference>
<sequence length="629" mass="68558">MGDAPPTVSSPNDLTHPEGLGGTYQGSLPIDDQGNPTSSHPGYQPQQHFDPSHNAFSAQFDMTQPQVNGRVGPYNMGAMANALPQNNYRSTYTQGVQSRYNTGGPPPGVAHPMPQMPQYGGHTAVNPIVGQQYYMPHHAQVQQFYSHQLAPSQQASNMTPRHNMAYYPNQVMMNPAQQQLSGGYYYSQPGAYASQSQAIPGQMMPGQFMTSAPRGASPSGPQDQLGPMPILANSDEASRNRSNVVRGPPRKPRQSGNAIWIGNLPPQTDLMSLVYHVCQEASGLESLFLISKSNCAFANFKDEQSCVTAQQKLHDSKFQSVRLVSRLRKSTVEGTAGQTAPTGPAATSPHVQADPVEAPEDQPEPSTESHIPSEKRPEEHMDGPAADGVTQQDKFFILKSLTVEDLELSVRNGVWATQSHNEEALNDAYKSVDNVYLVFSANKSGEYFGYAKMTSPINNDPAAAIEFAPKAQTATDSDLPKAIPTEATENCPRGNIIDDSARGTIFWEIERDDADTPPETESEVEDSTSGHDGQDGEGGSKAWGKPFKLEWLSSSRLPFYRTRGLRNPWNSNREVKIARDGTELEPSVGRRLIGLFNRVQSPAPMAMGMRQGMAMVPGYPPPMRAPYPQ</sequence>
<dbReference type="PROSITE" id="PS50882">
    <property type="entry name" value="YTH"/>
    <property type="match status" value="1"/>
</dbReference>
<organism evidence="3 4">
    <name type="scientific">Apiospora arundinis</name>
    <dbReference type="NCBI Taxonomy" id="335852"/>
    <lineage>
        <taxon>Eukaryota</taxon>
        <taxon>Fungi</taxon>
        <taxon>Dikarya</taxon>
        <taxon>Ascomycota</taxon>
        <taxon>Pezizomycotina</taxon>
        <taxon>Sordariomycetes</taxon>
        <taxon>Xylariomycetidae</taxon>
        <taxon>Amphisphaeriales</taxon>
        <taxon>Apiosporaceae</taxon>
        <taxon>Apiospora</taxon>
    </lineage>
</organism>
<dbReference type="PANTHER" id="PTHR12357:SF3">
    <property type="entry name" value="YTH DOMAIN-CONTAINING PROTEIN 1"/>
    <property type="match status" value="1"/>
</dbReference>
<dbReference type="Gene3D" id="3.30.70.330">
    <property type="match status" value="1"/>
</dbReference>
<feature type="compositionally biased region" description="Acidic residues" evidence="1">
    <location>
        <begin position="510"/>
        <end position="526"/>
    </location>
</feature>
<name>A0ABR2JAN7_9PEZI</name>
<dbReference type="CDD" id="cd21134">
    <property type="entry name" value="YTH"/>
    <property type="match status" value="1"/>
</dbReference>
<evidence type="ECO:0000259" key="2">
    <source>
        <dbReference type="PROSITE" id="PS50882"/>
    </source>
</evidence>
<dbReference type="Pfam" id="PF25701">
    <property type="entry name" value="RRM_YTH1"/>
    <property type="match status" value="1"/>
</dbReference>
<proteinExistence type="predicted"/>
<dbReference type="InterPro" id="IPR045168">
    <property type="entry name" value="YTH_prot"/>
</dbReference>
<gene>
    <name evidence="3" type="ORF">PGQ11_005269</name>
</gene>
<dbReference type="SMART" id="SM00360">
    <property type="entry name" value="RRM"/>
    <property type="match status" value="1"/>
</dbReference>
<dbReference type="InterPro" id="IPR012677">
    <property type="entry name" value="Nucleotide-bd_a/b_plait_sf"/>
</dbReference>
<keyword evidence="4" id="KW-1185">Reference proteome</keyword>
<feature type="region of interest" description="Disordered" evidence="1">
    <location>
        <begin position="210"/>
        <end position="259"/>
    </location>
</feature>
<dbReference type="CDD" id="cd00590">
    <property type="entry name" value="RRM_SF"/>
    <property type="match status" value="1"/>
</dbReference>
<dbReference type="Proteomes" id="UP001390339">
    <property type="component" value="Unassembled WGS sequence"/>
</dbReference>
<dbReference type="EMBL" id="JAPCWZ010000003">
    <property type="protein sequence ID" value="KAK8874755.1"/>
    <property type="molecule type" value="Genomic_DNA"/>
</dbReference>
<dbReference type="InterPro" id="IPR057720">
    <property type="entry name" value="RRM_YTH1"/>
</dbReference>
<dbReference type="PANTHER" id="PTHR12357">
    <property type="entry name" value="YTH YT521-B HOMOLOGY DOMAIN-CONTAINING"/>
    <property type="match status" value="1"/>
</dbReference>
<evidence type="ECO:0000313" key="3">
    <source>
        <dbReference type="EMBL" id="KAK8874755.1"/>
    </source>
</evidence>
<feature type="compositionally biased region" description="Low complexity" evidence="1">
    <location>
        <begin position="334"/>
        <end position="349"/>
    </location>
</feature>